<sequence length="95" mass="10534">MAKSTYVLVVISFGLLFACVIGTTQDETSRLLWSRPWARGLADSPPQDPHKPTIFGLKPWSPSQRLIFRMLPKNVPIPPSGPSRKETPPSPPRSV</sequence>
<evidence type="ECO:0000256" key="2">
    <source>
        <dbReference type="SAM" id="SignalP"/>
    </source>
</evidence>
<organism evidence="3">
    <name type="scientific">Arabidopsis thaliana</name>
    <name type="common">Mouse-ear cress</name>
    <dbReference type="NCBI Taxonomy" id="3702"/>
    <lineage>
        <taxon>Eukaryota</taxon>
        <taxon>Viridiplantae</taxon>
        <taxon>Streptophyta</taxon>
        <taxon>Embryophyta</taxon>
        <taxon>Tracheophyta</taxon>
        <taxon>Spermatophyta</taxon>
        <taxon>Magnoliopsida</taxon>
        <taxon>eudicotyledons</taxon>
        <taxon>Gunneridae</taxon>
        <taxon>Pentapetalae</taxon>
        <taxon>rosids</taxon>
        <taxon>malvids</taxon>
        <taxon>Brassicales</taxon>
        <taxon>Brassicaceae</taxon>
        <taxon>Camelineae</taxon>
        <taxon>Arabidopsis</taxon>
    </lineage>
</organism>
<proteinExistence type="evidence at transcript level"/>
<dbReference type="AlphaFoldDB" id="Q56XC1"/>
<feature type="signal peptide" evidence="2">
    <location>
        <begin position="1"/>
        <end position="22"/>
    </location>
</feature>
<accession>Q56XC1</accession>
<feature type="chain" id="PRO_5004250836" description="Transmembrane protein" evidence="2">
    <location>
        <begin position="23"/>
        <end position="95"/>
    </location>
</feature>
<dbReference type="EMBL" id="AK221754">
    <property type="protein sequence ID" value="BAD93814.1"/>
    <property type="molecule type" value="mRNA"/>
</dbReference>
<evidence type="ECO:0008006" key="4">
    <source>
        <dbReference type="Google" id="ProtNLM"/>
    </source>
</evidence>
<dbReference type="PROSITE" id="PS51257">
    <property type="entry name" value="PROKAR_LIPOPROTEIN"/>
    <property type="match status" value="1"/>
</dbReference>
<keyword evidence="2" id="KW-0732">Signal</keyword>
<reference evidence="3" key="1">
    <citation type="submission" date="2005-03" db="EMBL/GenBank/DDBJ databases">
        <title>Large-scale analysis of RIKEN Arabidopsis full-length (RAFL) cDNAs.</title>
        <authorList>
            <person name="Totoki Y."/>
            <person name="Seki M."/>
            <person name="Ishida J."/>
            <person name="Nakajima M."/>
            <person name="Enju A."/>
            <person name="Kamiya A."/>
            <person name="Narusaka M."/>
            <person name="Shin-i T."/>
            <person name="Nakagawa M."/>
            <person name="Sakamoto N."/>
            <person name="Oishi K."/>
            <person name="Kohara Y."/>
            <person name="Kobayashi M."/>
            <person name="Toyoda A."/>
            <person name="Sakaki Y."/>
            <person name="Sakurai T."/>
            <person name="Iida K."/>
            <person name="Akiyama K."/>
            <person name="Satou M."/>
            <person name="Toyoda T."/>
            <person name="Konagaya A."/>
            <person name="Carninci P."/>
            <person name="Kawai J."/>
            <person name="Hayashizaki Y."/>
            <person name="Shinozaki K."/>
        </authorList>
    </citation>
    <scope>NUCLEOTIDE SEQUENCE</scope>
</reference>
<feature type="region of interest" description="Disordered" evidence="1">
    <location>
        <begin position="73"/>
        <end position="95"/>
    </location>
</feature>
<protein>
    <recommendedName>
        <fullName evidence="4">Transmembrane protein</fullName>
    </recommendedName>
</protein>
<evidence type="ECO:0000313" key="3">
    <source>
        <dbReference type="EMBL" id="BAD93814.1"/>
    </source>
</evidence>
<evidence type="ECO:0000256" key="1">
    <source>
        <dbReference type="SAM" id="MobiDB-lite"/>
    </source>
</evidence>
<name>Q56XC1_ARATH</name>